<proteinExistence type="predicted"/>
<name>A0A7X8XWN0_9BACT</name>
<keyword evidence="5" id="KW-1185">Reference proteome</keyword>
<keyword evidence="4" id="KW-0675">Receptor</keyword>
<keyword evidence="3" id="KW-0998">Cell outer membrane</keyword>
<evidence type="ECO:0000256" key="1">
    <source>
        <dbReference type="ARBA" id="ARBA00004442"/>
    </source>
</evidence>
<gene>
    <name evidence="4" type="ORF">HGP29_13685</name>
</gene>
<dbReference type="Proteomes" id="UP000585050">
    <property type="component" value="Unassembled WGS sequence"/>
</dbReference>
<dbReference type="GO" id="GO:0009279">
    <property type="term" value="C:cell outer membrane"/>
    <property type="evidence" value="ECO:0007669"/>
    <property type="project" value="UniProtKB-SubCell"/>
</dbReference>
<dbReference type="SUPFAM" id="SSF56935">
    <property type="entry name" value="Porins"/>
    <property type="match status" value="1"/>
</dbReference>
<dbReference type="EMBL" id="JABAIL010000004">
    <property type="protein sequence ID" value="NLR92270.1"/>
    <property type="molecule type" value="Genomic_DNA"/>
</dbReference>
<accession>A0A7X8XWN0</accession>
<sequence length="566" mass="64165">MKKLLYTISLMFLGMSMTQGQSNQSSQSSNLENAEVVIEKESSFELPIMSREYGKIEKIKRKNQRIPQEYELELITLDVEDSLPKQLPAVLDNREEKKFYDKYVRAGLGNYLTPYLEAGINNNRNPDFDYGLKLYHKSSQEGSVYKKLSAESHNSFDAFGTYYSDYGQSKVGLNYNRIGTHFYGFEGDETLVTQDSIKQIIQNISFNASHEMPAYLTGNSYSLKGGLLFDYTFDHFDASEFQVGIDISGDYHLDEESKISGFVEGAYNQYKNTTTTAVEVSENRSWAKFGGNYQTRIDEWYVKAGVQMAYSADSNSNDKGFYFYPDVMVEYTITEDELAAFLQVKGGLKMVQYKTLSELNPWLSNDVNLLHENNIVDIEAGVDAILLESIGIRGTLGYSISQNMGFLVNDPNDVSKFLMLYATDGNTGVFKMDIAGTWTKREWTVKAEAKVNAYSVSDSTVQKAYHRPVSENSVTVSYKYLSNWTFGAVIYNKIGITALEIDPTTGVRSDVSLPVIFDMNLTAQYKINDNFGAFALVNNLFSQKYENYYRYNVKGFQLLAGVSYRF</sequence>
<organism evidence="4 5">
    <name type="scientific">Flammeovirga agarivorans</name>
    <dbReference type="NCBI Taxonomy" id="2726742"/>
    <lineage>
        <taxon>Bacteria</taxon>
        <taxon>Pseudomonadati</taxon>
        <taxon>Bacteroidota</taxon>
        <taxon>Cytophagia</taxon>
        <taxon>Cytophagales</taxon>
        <taxon>Flammeovirgaceae</taxon>
        <taxon>Flammeovirga</taxon>
    </lineage>
</organism>
<dbReference type="Gene3D" id="2.40.170.20">
    <property type="entry name" value="TonB-dependent receptor, beta-barrel domain"/>
    <property type="match status" value="1"/>
</dbReference>
<dbReference type="AlphaFoldDB" id="A0A7X8XWN0"/>
<dbReference type="RefSeq" id="WP_168882987.1">
    <property type="nucleotide sequence ID" value="NZ_JABAIL010000004.1"/>
</dbReference>
<protein>
    <submittedName>
        <fullName evidence="4">TonB-dependent receptor</fullName>
    </submittedName>
</protein>
<evidence type="ECO:0000256" key="3">
    <source>
        <dbReference type="ARBA" id="ARBA00023237"/>
    </source>
</evidence>
<keyword evidence="2" id="KW-0472">Membrane</keyword>
<reference evidence="4 5" key="1">
    <citation type="submission" date="2020-04" db="EMBL/GenBank/DDBJ databases">
        <title>Flammeovirga sp. SR4, a novel species isolated from seawater.</title>
        <authorList>
            <person name="Wang X."/>
        </authorList>
    </citation>
    <scope>NUCLEOTIDE SEQUENCE [LARGE SCALE GENOMIC DNA]</scope>
    <source>
        <strain evidence="4 5">SR4</strain>
    </source>
</reference>
<comment type="caution">
    <text evidence="4">The sequence shown here is derived from an EMBL/GenBank/DDBJ whole genome shotgun (WGS) entry which is preliminary data.</text>
</comment>
<comment type="subcellular location">
    <subcellularLocation>
        <location evidence="1">Cell outer membrane</location>
    </subcellularLocation>
</comment>
<evidence type="ECO:0000313" key="4">
    <source>
        <dbReference type="EMBL" id="NLR92270.1"/>
    </source>
</evidence>
<dbReference type="InterPro" id="IPR036942">
    <property type="entry name" value="Beta-barrel_TonB_sf"/>
</dbReference>
<evidence type="ECO:0000256" key="2">
    <source>
        <dbReference type="ARBA" id="ARBA00023136"/>
    </source>
</evidence>
<evidence type="ECO:0000313" key="5">
    <source>
        <dbReference type="Proteomes" id="UP000585050"/>
    </source>
</evidence>